<proteinExistence type="predicted"/>
<keyword evidence="1" id="KW-1133">Transmembrane helix</keyword>
<dbReference type="Pfam" id="PF20152">
    <property type="entry name" value="DUF6534"/>
    <property type="match status" value="1"/>
</dbReference>
<feature type="transmembrane region" description="Helical" evidence="1">
    <location>
        <begin position="75"/>
        <end position="96"/>
    </location>
</feature>
<name>A0ABQ8Q445_9AGAR</name>
<dbReference type="Proteomes" id="UP001163828">
    <property type="component" value="Unassembled WGS sequence"/>
</dbReference>
<organism evidence="3 4">
    <name type="scientific">Lentinula boryana</name>
    <dbReference type="NCBI Taxonomy" id="40481"/>
    <lineage>
        <taxon>Eukaryota</taxon>
        <taxon>Fungi</taxon>
        <taxon>Dikarya</taxon>
        <taxon>Basidiomycota</taxon>
        <taxon>Agaricomycotina</taxon>
        <taxon>Agaricomycetes</taxon>
        <taxon>Agaricomycetidae</taxon>
        <taxon>Agaricales</taxon>
        <taxon>Marasmiineae</taxon>
        <taxon>Omphalotaceae</taxon>
        <taxon>Lentinula</taxon>
    </lineage>
</organism>
<feature type="transmembrane region" description="Helical" evidence="1">
    <location>
        <begin position="146"/>
        <end position="166"/>
    </location>
</feature>
<evidence type="ECO:0000313" key="4">
    <source>
        <dbReference type="Proteomes" id="UP001163828"/>
    </source>
</evidence>
<accession>A0ABQ8Q445</accession>
<keyword evidence="1" id="KW-0472">Membrane</keyword>
<sequence>MSAPACAPLQVPDLNDTYGAMLIGGSSFCYIVILNTLKEFPVLTVYFSFSLQGILTLQTITYYDSYPRDPVSTKLIVATVWCFDTIHLVLIAQSVYHYLVNNWGFYPALTVSTWELDLNLTFIGLSSFLCQLFFLNRIWVFSRRNILLVGFLIALCTTTLVLDILVTVQIVQSRSVTEFGRRKGEIIAVFTSGALIYPFTEADVALSLLLCYYIRRSRSGFERTDSLIDLIVKYTITTGLVTSLNSRTKLRAALEGASVNVPASQRTLQVHKSTEVIQAGYSYNSRESSEEHNRNGIDLNVKRSPVGIQVGVPACIKR</sequence>
<dbReference type="InterPro" id="IPR045339">
    <property type="entry name" value="DUF6534"/>
</dbReference>
<dbReference type="PANTHER" id="PTHR40465:SF1">
    <property type="entry name" value="DUF6534 DOMAIN-CONTAINING PROTEIN"/>
    <property type="match status" value="1"/>
</dbReference>
<feature type="transmembrane region" description="Helical" evidence="1">
    <location>
        <begin position="186"/>
        <end position="214"/>
    </location>
</feature>
<dbReference type="EMBL" id="MU790766">
    <property type="protein sequence ID" value="KAJ3993441.1"/>
    <property type="molecule type" value="Genomic_DNA"/>
</dbReference>
<evidence type="ECO:0000256" key="1">
    <source>
        <dbReference type="SAM" id="Phobius"/>
    </source>
</evidence>
<keyword evidence="1" id="KW-0812">Transmembrane</keyword>
<comment type="caution">
    <text evidence="3">The sequence shown here is derived from an EMBL/GenBank/DDBJ whole genome shotgun (WGS) entry which is preliminary data.</text>
</comment>
<keyword evidence="4" id="KW-1185">Reference proteome</keyword>
<feature type="transmembrane region" description="Helical" evidence="1">
    <location>
        <begin position="18"/>
        <end position="37"/>
    </location>
</feature>
<evidence type="ECO:0000313" key="3">
    <source>
        <dbReference type="EMBL" id="KAJ3993441.1"/>
    </source>
</evidence>
<reference evidence="3" key="1">
    <citation type="submission" date="2022-08" db="EMBL/GenBank/DDBJ databases">
        <authorList>
            <consortium name="DOE Joint Genome Institute"/>
            <person name="Min B."/>
            <person name="Riley R."/>
            <person name="Sierra-Patev S."/>
            <person name="Naranjo-Ortiz M."/>
            <person name="Looney B."/>
            <person name="Konkel Z."/>
            <person name="Slot J.C."/>
            <person name="Sakamoto Y."/>
            <person name="Steenwyk J.L."/>
            <person name="Rokas A."/>
            <person name="Carro J."/>
            <person name="Camarero S."/>
            <person name="Ferreira P."/>
            <person name="Molpeceres G."/>
            <person name="Ruiz-Duenas F.J."/>
            <person name="Serrano A."/>
            <person name="Henrissat B."/>
            <person name="Drula E."/>
            <person name="Hughes K.W."/>
            <person name="Mata J.L."/>
            <person name="Ishikawa N.K."/>
            <person name="Vargas-Isla R."/>
            <person name="Ushijima S."/>
            <person name="Smith C.A."/>
            <person name="Ahrendt S."/>
            <person name="Andreopoulos W."/>
            <person name="He G."/>
            <person name="Labutti K."/>
            <person name="Lipzen A."/>
            <person name="Ng V."/>
            <person name="Sandor L."/>
            <person name="Barry K."/>
            <person name="Martinez A.T."/>
            <person name="Xiao Y."/>
            <person name="Gibbons J.G."/>
            <person name="Terashima K."/>
            <person name="Hibbett D.S."/>
            <person name="Grigoriev I.V."/>
        </authorList>
    </citation>
    <scope>NUCLEOTIDE SEQUENCE</scope>
    <source>
        <strain evidence="3">TFB10827</strain>
    </source>
</reference>
<dbReference type="PANTHER" id="PTHR40465">
    <property type="entry name" value="CHROMOSOME 1, WHOLE GENOME SHOTGUN SEQUENCE"/>
    <property type="match status" value="1"/>
</dbReference>
<gene>
    <name evidence="3" type="ORF">F5050DRAFT_1714491</name>
</gene>
<protein>
    <recommendedName>
        <fullName evidence="2">DUF6534 domain-containing protein</fullName>
    </recommendedName>
</protein>
<feature type="domain" description="DUF6534" evidence="2">
    <location>
        <begin position="202"/>
        <end position="244"/>
    </location>
</feature>
<feature type="transmembrane region" description="Helical" evidence="1">
    <location>
        <begin position="116"/>
        <end position="134"/>
    </location>
</feature>
<evidence type="ECO:0000259" key="2">
    <source>
        <dbReference type="Pfam" id="PF20152"/>
    </source>
</evidence>